<dbReference type="Proteomes" id="UP000790709">
    <property type="component" value="Unassembled WGS sequence"/>
</dbReference>
<reference evidence="1" key="1">
    <citation type="journal article" date="2021" name="New Phytol.">
        <title>Evolutionary innovations through gain and loss of genes in the ectomycorrhizal Boletales.</title>
        <authorList>
            <person name="Wu G."/>
            <person name="Miyauchi S."/>
            <person name="Morin E."/>
            <person name="Kuo A."/>
            <person name="Drula E."/>
            <person name="Varga T."/>
            <person name="Kohler A."/>
            <person name="Feng B."/>
            <person name="Cao Y."/>
            <person name="Lipzen A."/>
            <person name="Daum C."/>
            <person name="Hundley H."/>
            <person name="Pangilinan J."/>
            <person name="Johnson J."/>
            <person name="Barry K."/>
            <person name="LaButti K."/>
            <person name="Ng V."/>
            <person name="Ahrendt S."/>
            <person name="Min B."/>
            <person name="Choi I.G."/>
            <person name="Park H."/>
            <person name="Plett J.M."/>
            <person name="Magnuson J."/>
            <person name="Spatafora J.W."/>
            <person name="Nagy L.G."/>
            <person name="Henrissat B."/>
            <person name="Grigoriev I.V."/>
            <person name="Yang Z.L."/>
            <person name="Xu J."/>
            <person name="Martin F.M."/>
        </authorList>
    </citation>
    <scope>NUCLEOTIDE SEQUENCE</scope>
    <source>
        <strain evidence="1">KUC20120723A-06</strain>
    </source>
</reference>
<protein>
    <submittedName>
        <fullName evidence="1">DUF1000-domain-containing protein</fullName>
    </submittedName>
</protein>
<proteinExistence type="predicted"/>
<evidence type="ECO:0000313" key="2">
    <source>
        <dbReference type="Proteomes" id="UP000790709"/>
    </source>
</evidence>
<comment type="caution">
    <text evidence="1">The sequence shown here is derived from an EMBL/GenBank/DDBJ whole genome shotgun (WGS) entry which is preliminary data.</text>
</comment>
<organism evidence="1 2">
    <name type="scientific">Leucogyrophana mollusca</name>
    <dbReference type="NCBI Taxonomy" id="85980"/>
    <lineage>
        <taxon>Eukaryota</taxon>
        <taxon>Fungi</taxon>
        <taxon>Dikarya</taxon>
        <taxon>Basidiomycota</taxon>
        <taxon>Agaricomycotina</taxon>
        <taxon>Agaricomycetes</taxon>
        <taxon>Agaricomycetidae</taxon>
        <taxon>Boletales</taxon>
        <taxon>Boletales incertae sedis</taxon>
        <taxon>Leucogyrophana</taxon>
    </lineage>
</organism>
<sequence>MLETRWFGDKPSLTNLPTSQVSLLEYLDIPQINCLNEVNRHDLKSIVSSRSRNTGSSVLLSDADEQLLLNIPFNQAVRIRSVVIQSKKLSNGPKVIKLFVNRPALGFEDVQDMEAAQVLTLSEQDIKGGSRIPLRFVRFQSVNSLHIFVESNQTGEDQTQIDVIDILGVPVEATKSLSGLKEQEG</sequence>
<keyword evidence="2" id="KW-1185">Reference proteome</keyword>
<accession>A0ACB8BS82</accession>
<dbReference type="EMBL" id="MU266362">
    <property type="protein sequence ID" value="KAH7927692.1"/>
    <property type="molecule type" value="Genomic_DNA"/>
</dbReference>
<evidence type="ECO:0000313" key="1">
    <source>
        <dbReference type="EMBL" id="KAH7927692.1"/>
    </source>
</evidence>
<name>A0ACB8BS82_9AGAM</name>
<gene>
    <name evidence="1" type="ORF">BV22DRAFT_1006479</name>
</gene>